<dbReference type="RefSeq" id="XP_007800705.1">
    <property type="nucleotide sequence ID" value="XM_007802514.1"/>
</dbReference>
<name>U1G8E0_ENDPU</name>
<sequence length="237" mass="27272">MQTSDGIADFTSLLASTADAIISFDHLALRNMQAILDQQNSTPSLVKTLVSLLAPLSAFEWRFKTEEELREIFLRTMDQMTSRLPALIKEASHLCHLLDLIFKVLGRVRSVTLGEFKDTPKMNILVRLWNRLSRPNDYADGKSRLILLNDVPMYYQTAANIMKNNLFLLNKMRSDLRQLQHIRAVPVFVWQDIPLENTMYMINRAMKRLEYGRQKIDGMEPDEFSFPMSTATSTVLA</sequence>
<keyword evidence="2" id="KW-1185">Reference proteome</keyword>
<proteinExistence type="predicted"/>
<evidence type="ECO:0000313" key="2">
    <source>
        <dbReference type="Proteomes" id="UP000019373"/>
    </source>
</evidence>
<dbReference type="OrthoDB" id="4179406at2759"/>
<protein>
    <submittedName>
        <fullName evidence="1">Uncharacterized protein</fullName>
    </submittedName>
</protein>
<reference evidence="2" key="1">
    <citation type="journal article" date="2014" name="BMC Genomics">
        <title>Genome characteristics reveal the impact of lichenization on lichen-forming fungus Endocarpon pusillum Hedwig (Verrucariales, Ascomycota).</title>
        <authorList>
            <person name="Wang Y.-Y."/>
            <person name="Liu B."/>
            <person name="Zhang X.-Y."/>
            <person name="Zhou Q.-M."/>
            <person name="Zhang T."/>
            <person name="Li H."/>
            <person name="Yu Y.-F."/>
            <person name="Zhang X.-L."/>
            <person name="Hao X.-Y."/>
            <person name="Wang M."/>
            <person name="Wang L."/>
            <person name="Wei J.-C."/>
        </authorList>
    </citation>
    <scope>NUCLEOTIDE SEQUENCE [LARGE SCALE GENOMIC DNA]</scope>
    <source>
        <strain evidence="2">Z07020 / HMAS-L-300199</strain>
    </source>
</reference>
<dbReference type="Proteomes" id="UP000019373">
    <property type="component" value="Unassembled WGS sequence"/>
</dbReference>
<gene>
    <name evidence="1" type="ORF">EPUS_00956</name>
</gene>
<dbReference type="EMBL" id="KE720941">
    <property type="protein sequence ID" value="ERF73702.1"/>
    <property type="molecule type" value="Genomic_DNA"/>
</dbReference>
<accession>U1G8E0</accession>
<evidence type="ECO:0000313" key="1">
    <source>
        <dbReference type="EMBL" id="ERF73702.1"/>
    </source>
</evidence>
<dbReference type="HOGENOM" id="CLU_1170636_0_0_1"/>
<dbReference type="AlphaFoldDB" id="U1G8E0"/>
<dbReference type="GeneID" id="19236015"/>
<organism evidence="1 2">
    <name type="scientific">Endocarpon pusillum (strain Z07020 / HMAS-L-300199)</name>
    <name type="common">Lichen-forming fungus</name>
    <dbReference type="NCBI Taxonomy" id="1263415"/>
    <lineage>
        <taxon>Eukaryota</taxon>
        <taxon>Fungi</taxon>
        <taxon>Dikarya</taxon>
        <taxon>Ascomycota</taxon>
        <taxon>Pezizomycotina</taxon>
        <taxon>Eurotiomycetes</taxon>
        <taxon>Chaetothyriomycetidae</taxon>
        <taxon>Verrucariales</taxon>
        <taxon>Verrucariaceae</taxon>
        <taxon>Endocarpon</taxon>
    </lineage>
</organism>